<dbReference type="AlphaFoldDB" id="A0AAJ4MNL1"/>
<accession>A0AAJ4MNL1</accession>
<evidence type="ECO:0000313" key="2">
    <source>
        <dbReference type="EMBL" id="QSX94201.1"/>
    </source>
</evidence>
<feature type="domain" description="ORC1/DEAH AAA+ ATPase" evidence="1">
    <location>
        <begin position="54"/>
        <end position="185"/>
    </location>
</feature>
<evidence type="ECO:0000313" key="3">
    <source>
        <dbReference type="Proteomes" id="UP000662821"/>
    </source>
</evidence>
<dbReference type="SUPFAM" id="SSF52540">
    <property type="entry name" value="P-loop containing nucleoside triphosphate hydrolases"/>
    <property type="match status" value="1"/>
</dbReference>
<organism evidence="2 3">
    <name type="scientific">Janthinobacterium lividum</name>
    <dbReference type="NCBI Taxonomy" id="29581"/>
    <lineage>
        <taxon>Bacteria</taxon>
        <taxon>Pseudomonadati</taxon>
        <taxon>Pseudomonadota</taxon>
        <taxon>Betaproteobacteria</taxon>
        <taxon>Burkholderiales</taxon>
        <taxon>Oxalobacteraceae</taxon>
        <taxon>Janthinobacterium</taxon>
    </lineage>
</organism>
<proteinExistence type="predicted"/>
<dbReference type="GO" id="GO:0005524">
    <property type="term" value="F:ATP binding"/>
    <property type="evidence" value="ECO:0007669"/>
    <property type="project" value="UniProtKB-KW"/>
</dbReference>
<dbReference type="Pfam" id="PF13401">
    <property type="entry name" value="AAA_22"/>
    <property type="match status" value="1"/>
</dbReference>
<dbReference type="InterPro" id="IPR027417">
    <property type="entry name" value="P-loop_NTPase"/>
</dbReference>
<dbReference type="EMBL" id="CP071520">
    <property type="protein sequence ID" value="QSX94201.1"/>
    <property type="molecule type" value="Genomic_DNA"/>
</dbReference>
<gene>
    <name evidence="2" type="ORF">J3P46_15710</name>
</gene>
<name>A0AAJ4MNL1_9BURK</name>
<protein>
    <submittedName>
        <fullName evidence="2">ATP-binding protein</fullName>
    </submittedName>
</protein>
<reference evidence="2 3" key="1">
    <citation type="submission" date="2021-03" db="EMBL/GenBank/DDBJ databases">
        <title>Draft genome sequence of Janthinobacterium sp. strain PLB02 isolated from infected primmorphs (Lubomirskia baicalensis).</title>
        <authorList>
            <person name="Chernogor L.I."/>
            <person name="Belikov S.I."/>
            <person name="Petrushin I.S."/>
        </authorList>
    </citation>
    <scope>NUCLEOTIDE SEQUENCE [LARGE SCALE GENOMIC DNA]</scope>
    <source>
        <strain evidence="2 3">PLB02</strain>
    </source>
</reference>
<keyword evidence="2" id="KW-0067">ATP-binding</keyword>
<keyword evidence="2" id="KW-0547">Nucleotide-binding</keyword>
<evidence type="ECO:0000259" key="1">
    <source>
        <dbReference type="Pfam" id="PF13401"/>
    </source>
</evidence>
<sequence length="330" mass="37174">MNFTTKANVECAPTSEQLASHPVLRSKIRLPTPSIRTAYEVLANTAFQRAPGCCFYAHPRFGKTEGITVLADQLAQSFPDMPIFSASAAWHSRFSELTFMGELLTACTHVMASIGKVEQRRARLRNFMWTQAKTRNSDLIMLFVDEAQNWHEPELTTLRDLANELAMEHKVQLIAVLFGTPELTSLRTALIQSGRIDLIGRFMIQQYEFRGVLTPEDLAIIMSFYDDPEVSEYPEGSGYSYSQLLMSQAYASGWRLQSEVETLWGQYKLAAQASGGLNQIGMLWVADSIRRFFMASLEYDHPGFRGDDDTWKMAVAQSGFKDSLGVTYIT</sequence>
<dbReference type="Proteomes" id="UP000662821">
    <property type="component" value="Chromosome"/>
</dbReference>
<dbReference type="RefSeq" id="WP_151095289.1">
    <property type="nucleotide sequence ID" value="NZ_CP071520.1"/>
</dbReference>
<dbReference type="InterPro" id="IPR049945">
    <property type="entry name" value="AAA_22"/>
</dbReference>
<dbReference type="GO" id="GO:0016887">
    <property type="term" value="F:ATP hydrolysis activity"/>
    <property type="evidence" value="ECO:0007669"/>
    <property type="project" value="InterPro"/>
</dbReference>